<dbReference type="KEGG" id="bwa:HLV38_06830"/>
<gene>
    <name evidence="11" type="ORF">HLV38_06830</name>
</gene>
<dbReference type="GO" id="GO:0006826">
    <property type="term" value="P:iron ion transport"/>
    <property type="evidence" value="ECO:0007669"/>
    <property type="project" value="InterPro"/>
</dbReference>
<evidence type="ECO:0000256" key="4">
    <source>
        <dbReference type="ARBA" id="ARBA00022723"/>
    </source>
</evidence>
<evidence type="ECO:0000256" key="9">
    <source>
        <dbReference type="RuleBase" id="RU361145"/>
    </source>
</evidence>
<dbReference type="Pfam" id="PF00210">
    <property type="entry name" value="Ferritin"/>
    <property type="match status" value="1"/>
</dbReference>
<dbReference type="InterPro" id="IPR009078">
    <property type="entry name" value="Ferritin-like_SF"/>
</dbReference>
<proteinExistence type="inferred from homology"/>
<feature type="domain" description="Ferritin-like diiron" evidence="10">
    <location>
        <begin position="1"/>
        <end position="144"/>
    </location>
</feature>
<accession>A0A6M8J3Y2</accession>
<reference evidence="12" key="1">
    <citation type="submission" date="2020-05" db="EMBL/GenBank/DDBJ databases">
        <title>Novel species in genus Nocardioides.</title>
        <authorList>
            <person name="Zhang G."/>
        </authorList>
    </citation>
    <scope>NUCLEOTIDE SEQUENCE [LARGE SCALE GENOMIC DNA]</scope>
    <source>
        <strain evidence="12">zg-1050</strain>
    </source>
</reference>
<comment type="function">
    <text evidence="1">Iron-storage protein.</text>
</comment>
<keyword evidence="3 9" id="KW-0409">Iron storage</keyword>
<dbReference type="AlphaFoldDB" id="A0A6M8J3Y2"/>
<feature type="binding site" evidence="8">
    <location>
        <position position="126"/>
    </location>
    <ligand>
        <name>Fe cation</name>
        <dbReference type="ChEBI" id="CHEBI:24875"/>
        <label>1</label>
    </ligand>
</feature>
<dbReference type="GO" id="GO:0008198">
    <property type="term" value="F:ferrous iron binding"/>
    <property type="evidence" value="ECO:0007669"/>
    <property type="project" value="TreeGrafter"/>
</dbReference>
<dbReference type="InterPro" id="IPR009040">
    <property type="entry name" value="Ferritin-like_diiron"/>
</dbReference>
<keyword evidence="12" id="KW-1185">Reference proteome</keyword>
<dbReference type="InterPro" id="IPR012347">
    <property type="entry name" value="Ferritin-like"/>
</dbReference>
<comment type="similarity">
    <text evidence="2">Belongs to the ferritin family. Prokaryotic subfamily.</text>
</comment>
<name>A0A6M8J3Y2_9ACTN</name>
<dbReference type="InterPro" id="IPR001519">
    <property type="entry name" value="Ferritin"/>
</dbReference>
<sequence length="172" mass="19776">MDSRVAKLINEQINKELYSAYLYMSFANYYEEAGLKGFANWYMTQVQEERDHALIFRNYLLDNDVKVELGPIEGVEVAFDDPLAPLEAALEHEEFITASINQIYAAADEVHDYRTMNFLKWFIDEQLEEEANARDMVSDMKLYGKDQGSLFAMDREAATRTYTKASPLAAAE</sequence>
<evidence type="ECO:0000259" key="10">
    <source>
        <dbReference type="PROSITE" id="PS50905"/>
    </source>
</evidence>
<evidence type="ECO:0000256" key="3">
    <source>
        <dbReference type="ARBA" id="ARBA00022434"/>
    </source>
</evidence>
<keyword evidence="5" id="KW-0560">Oxidoreductase</keyword>
<feature type="binding site" evidence="8">
    <location>
        <position position="49"/>
    </location>
    <ligand>
        <name>Fe cation</name>
        <dbReference type="ChEBI" id="CHEBI:24875"/>
        <label>1</label>
    </ligand>
</feature>
<feature type="binding site" evidence="8">
    <location>
        <position position="16"/>
    </location>
    <ligand>
        <name>Fe cation</name>
        <dbReference type="ChEBI" id="CHEBI:24875"/>
        <label>1</label>
    </ligand>
</feature>
<evidence type="ECO:0000256" key="2">
    <source>
        <dbReference type="ARBA" id="ARBA00006950"/>
    </source>
</evidence>
<dbReference type="PANTHER" id="PTHR11431">
    <property type="entry name" value="FERRITIN"/>
    <property type="match status" value="1"/>
</dbReference>
<dbReference type="EMBL" id="CP053716">
    <property type="protein sequence ID" value="QKF07851.1"/>
    <property type="molecule type" value="Genomic_DNA"/>
</dbReference>
<dbReference type="InterPro" id="IPR008331">
    <property type="entry name" value="Ferritin_DPS_dom"/>
</dbReference>
<dbReference type="PROSITE" id="PS50905">
    <property type="entry name" value="FERRITIN_LIKE"/>
    <property type="match status" value="1"/>
</dbReference>
<dbReference type="InterPro" id="IPR041719">
    <property type="entry name" value="Ferritin_prok"/>
</dbReference>
<dbReference type="FunFam" id="1.20.1260.10:FF:000001">
    <property type="entry name" value="Non-heme ferritin"/>
    <property type="match status" value="1"/>
</dbReference>
<dbReference type="GO" id="GO:0008199">
    <property type="term" value="F:ferric iron binding"/>
    <property type="evidence" value="ECO:0007669"/>
    <property type="project" value="InterPro"/>
</dbReference>
<dbReference type="GO" id="GO:0004322">
    <property type="term" value="F:ferroxidase activity"/>
    <property type="evidence" value="ECO:0007669"/>
    <property type="project" value="TreeGrafter"/>
</dbReference>
<dbReference type="Proteomes" id="UP000503297">
    <property type="component" value="Chromosome"/>
</dbReference>
<evidence type="ECO:0000256" key="5">
    <source>
        <dbReference type="ARBA" id="ARBA00023002"/>
    </source>
</evidence>
<comment type="catalytic activity">
    <reaction evidence="7">
        <text>4 Fe(2+) + O2 + 6 H2O = 4 iron(III) oxide-hydroxide + 12 H(+)</text>
        <dbReference type="Rhea" id="RHEA:11972"/>
        <dbReference type="ChEBI" id="CHEBI:15377"/>
        <dbReference type="ChEBI" id="CHEBI:15378"/>
        <dbReference type="ChEBI" id="CHEBI:15379"/>
        <dbReference type="ChEBI" id="CHEBI:29033"/>
        <dbReference type="ChEBI" id="CHEBI:78619"/>
        <dbReference type="EC" id="1.16.3.2"/>
    </reaction>
</comment>
<protein>
    <recommendedName>
        <fullName evidence="9">Ferritin</fullName>
    </recommendedName>
</protein>
<dbReference type="Gene3D" id="1.20.1260.10">
    <property type="match status" value="1"/>
</dbReference>
<organism evidence="11 12">
    <name type="scientific">Berryella wangjianweii</name>
    <dbReference type="NCBI Taxonomy" id="2734634"/>
    <lineage>
        <taxon>Bacteria</taxon>
        <taxon>Bacillati</taxon>
        <taxon>Actinomycetota</taxon>
        <taxon>Coriobacteriia</taxon>
        <taxon>Eggerthellales</taxon>
        <taxon>Eggerthellaceae</taxon>
        <taxon>Berryella</taxon>
    </lineage>
</organism>
<dbReference type="CDD" id="cd01055">
    <property type="entry name" value="Nonheme_Ferritin"/>
    <property type="match status" value="1"/>
</dbReference>
<feature type="binding site" evidence="8">
    <location>
        <position position="52"/>
    </location>
    <ligand>
        <name>Fe cation</name>
        <dbReference type="ChEBI" id="CHEBI:24875"/>
        <label>1</label>
    </ligand>
</feature>
<evidence type="ECO:0000256" key="7">
    <source>
        <dbReference type="ARBA" id="ARBA00048035"/>
    </source>
</evidence>
<evidence type="ECO:0000313" key="12">
    <source>
        <dbReference type="Proteomes" id="UP000503297"/>
    </source>
</evidence>
<keyword evidence="6 8" id="KW-0408">Iron</keyword>
<evidence type="ECO:0000256" key="1">
    <source>
        <dbReference type="ARBA" id="ARBA00002485"/>
    </source>
</evidence>
<dbReference type="SUPFAM" id="SSF47240">
    <property type="entry name" value="Ferritin-like"/>
    <property type="match status" value="1"/>
</dbReference>
<evidence type="ECO:0000313" key="11">
    <source>
        <dbReference type="EMBL" id="QKF07851.1"/>
    </source>
</evidence>
<keyword evidence="4 8" id="KW-0479">Metal-binding</keyword>
<feature type="binding site" evidence="8">
    <location>
        <position position="93"/>
    </location>
    <ligand>
        <name>Fe cation</name>
        <dbReference type="ChEBI" id="CHEBI:24875"/>
        <label>1</label>
    </ligand>
</feature>
<evidence type="ECO:0000256" key="8">
    <source>
        <dbReference type="PIRSR" id="PIRSR601519-1"/>
    </source>
</evidence>
<dbReference type="GO" id="GO:0005829">
    <property type="term" value="C:cytosol"/>
    <property type="evidence" value="ECO:0007669"/>
    <property type="project" value="TreeGrafter"/>
</dbReference>
<dbReference type="RefSeq" id="WP_173165329.1">
    <property type="nucleotide sequence ID" value="NZ_CP053716.1"/>
</dbReference>
<dbReference type="PANTHER" id="PTHR11431:SF127">
    <property type="entry name" value="BACTERIAL NON-HEME FERRITIN"/>
    <property type="match status" value="1"/>
</dbReference>
<evidence type="ECO:0000256" key="6">
    <source>
        <dbReference type="ARBA" id="ARBA00023004"/>
    </source>
</evidence>
<dbReference type="GO" id="GO:0006879">
    <property type="term" value="P:intracellular iron ion homeostasis"/>
    <property type="evidence" value="ECO:0007669"/>
    <property type="project" value="UniProtKB-KW"/>
</dbReference>
<dbReference type="GO" id="GO:0042802">
    <property type="term" value="F:identical protein binding"/>
    <property type="evidence" value="ECO:0007669"/>
    <property type="project" value="UniProtKB-ARBA"/>
</dbReference>